<evidence type="ECO:0000313" key="1">
    <source>
        <dbReference type="EMBL" id="KAF2467777.1"/>
    </source>
</evidence>
<protein>
    <submittedName>
        <fullName evidence="1">Oxidoreductase CipA</fullName>
    </submittedName>
</protein>
<reference evidence="1" key="1">
    <citation type="journal article" date="2020" name="Stud. Mycol.">
        <title>101 Dothideomycetes genomes: a test case for predicting lifestyles and emergence of pathogens.</title>
        <authorList>
            <person name="Haridas S."/>
            <person name="Albert R."/>
            <person name="Binder M."/>
            <person name="Bloem J."/>
            <person name="Labutti K."/>
            <person name="Salamov A."/>
            <person name="Andreopoulos B."/>
            <person name="Baker S."/>
            <person name="Barry K."/>
            <person name="Bills G."/>
            <person name="Bluhm B."/>
            <person name="Cannon C."/>
            <person name="Castanera R."/>
            <person name="Culley D."/>
            <person name="Daum C."/>
            <person name="Ezra D."/>
            <person name="Gonzalez J."/>
            <person name="Henrissat B."/>
            <person name="Kuo A."/>
            <person name="Liang C."/>
            <person name="Lipzen A."/>
            <person name="Lutzoni F."/>
            <person name="Magnuson J."/>
            <person name="Mondo S."/>
            <person name="Nolan M."/>
            <person name="Ohm R."/>
            <person name="Pangilinan J."/>
            <person name="Park H.-J."/>
            <person name="Ramirez L."/>
            <person name="Alfaro M."/>
            <person name="Sun H."/>
            <person name="Tritt A."/>
            <person name="Yoshinaga Y."/>
            <person name="Zwiers L.-H."/>
            <person name="Turgeon B."/>
            <person name="Goodwin S."/>
            <person name="Spatafora J."/>
            <person name="Crous P."/>
            <person name="Grigoriev I."/>
        </authorList>
    </citation>
    <scope>NUCLEOTIDE SEQUENCE</scope>
    <source>
        <strain evidence="1">ATCC 200398</strain>
    </source>
</reference>
<dbReference type="Proteomes" id="UP000799755">
    <property type="component" value="Unassembled WGS sequence"/>
</dbReference>
<keyword evidence="2" id="KW-1185">Reference proteome</keyword>
<accession>A0ACB6QLM7</accession>
<gene>
    <name evidence="1" type="ORF">BDR25DRAFT_233520</name>
</gene>
<dbReference type="EMBL" id="MU003518">
    <property type="protein sequence ID" value="KAF2467777.1"/>
    <property type="molecule type" value="Genomic_DNA"/>
</dbReference>
<name>A0ACB6QLM7_9PLEO</name>
<comment type="caution">
    <text evidence="1">The sequence shown here is derived from an EMBL/GenBank/DDBJ whole genome shotgun (WGS) entry which is preliminary data.</text>
</comment>
<organism evidence="1 2">
    <name type="scientific">Lindgomyces ingoldianus</name>
    <dbReference type="NCBI Taxonomy" id="673940"/>
    <lineage>
        <taxon>Eukaryota</taxon>
        <taxon>Fungi</taxon>
        <taxon>Dikarya</taxon>
        <taxon>Ascomycota</taxon>
        <taxon>Pezizomycotina</taxon>
        <taxon>Dothideomycetes</taxon>
        <taxon>Pleosporomycetidae</taxon>
        <taxon>Pleosporales</taxon>
        <taxon>Lindgomycetaceae</taxon>
        <taxon>Lindgomyces</taxon>
    </lineage>
</organism>
<sequence>MAQYASQQPSNFKNRIENIAIVGAGGQVGKFIVDKLLEKGSFKITAISREGSTNTPAPGVHVKTVNYDNPSTIVTALKGQDALIITMAVTAPPQQSAVIIKAAAEAGVPWVLPNEFGTDGANEQVRSDTMIGIAKKNDRDLIEQLGVSSWVGIACSFWYEYSLSTPGFYGINIATKEVNYFGDGNQRINTSTWPQTGRAVAEVLSLPILPKDENDKSVTLSSYRNEFVYVSSFALTQREMFEAIKRATGTSDSDWKISSTPVKELFESSKAKVMAGDRTAFGLMLYSRMFFPDEPGHFEATHGLDNDKLGLPKEDLDEFTKEAVKLSDEGYFLTLMARFRGGGN</sequence>
<evidence type="ECO:0000313" key="2">
    <source>
        <dbReference type="Proteomes" id="UP000799755"/>
    </source>
</evidence>
<proteinExistence type="predicted"/>